<comment type="caution">
    <text evidence="3">The sequence shown here is derived from an EMBL/GenBank/DDBJ whole genome shotgun (WGS) entry which is preliminary data.</text>
</comment>
<feature type="region of interest" description="Disordered" evidence="1">
    <location>
        <begin position="152"/>
        <end position="180"/>
    </location>
</feature>
<keyword evidence="4" id="KW-1185">Reference proteome</keyword>
<keyword evidence="2" id="KW-0472">Membrane</keyword>
<accession>A0AAN9B3V7</accession>
<evidence type="ECO:0000256" key="2">
    <source>
        <dbReference type="SAM" id="Phobius"/>
    </source>
</evidence>
<evidence type="ECO:0000313" key="3">
    <source>
        <dbReference type="EMBL" id="KAK7098106.1"/>
    </source>
</evidence>
<keyword evidence="2" id="KW-0812">Transmembrane</keyword>
<gene>
    <name evidence="3" type="ORF">V1264_004980</name>
</gene>
<dbReference type="EMBL" id="JBAMIC010000013">
    <property type="protein sequence ID" value="KAK7098106.1"/>
    <property type="molecule type" value="Genomic_DNA"/>
</dbReference>
<protein>
    <submittedName>
        <fullName evidence="3">Uncharacterized protein</fullName>
    </submittedName>
</protein>
<feature type="transmembrane region" description="Helical" evidence="2">
    <location>
        <begin position="19"/>
        <end position="41"/>
    </location>
</feature>
<evidence type="ECO:0000256" key="1">
    <source>
        <dbReference type="SAM" id="MobiDB-lite"/>
    </source>
</evidence>
<sequence>MHVADPVGRQAIMYTEINYFLMCLSVLVIGGLVGGTLFLYLRELGLSRSRKKQHRVDVLKRRRQGFSGQSGMPSRVGSGVSNNVTHPLAPFNHFNHCHTDGGGGGGPRGWEREEGDTDLDAQRTRFEVGSLVTSRVLDMKPLETMGKMTSHVNHNHHHDRSRVHSDEHSTSQTMTEIVSP</sequence>
<keyword evidence="2" id="KW-1133">Transmembrane helix</keyword>
<dbReference type="Proteomes" id="UP001374579">
    <property type="component" value="Unassembled WGS sequence"/>
</dbReference>
<name>A0AAN9B3V7_9CAEN</name>
<organism evidence="3 4">
    <name type="scientific">Littorina saxatilis</name>
    <dbReference type="NCBI Taxonomy" id="31220"/>
    <lineage>
        <taxon>Eukaryota</taxon>
        <taxon>Metazoa</taxon>
        <taxon>Spiralia</taxon>
        <taxon>Lophotrochozoa</taxon>
        <taxon>Mollusca</taxon>
        <taxon>Gastropoda</taxon>
        <taxon>Caenogastropoda</taxon>
        <taxon>Littorinimorpha</taxon>
        <taxon>Littorinoidea</taxon>
        <taxon>Littorinidae</taxon>
        <taxon>Littorina</taxon>
    </lineage>
</organism>
<proteinExistence type="predicted"/>
<evidence type="ECO:0000313" key="4">
    <source>
        <dbReference type="Proteomes" id="UP001374579"/>
    </source>
</evidence>
<feature type="compositionally biased region" description="Polar residues" evidence="1">
    <location>
        <begin position="170"/>
        <end position="180"/>
    </location>
</feature>
<dbReference type="AlphaFoldDB" id="A0AAN9B3V7"/>
<reference evidence="3 4" key="1">
    <citation type="submission" date="2024-02" db="EMBL/GenBank/DDBJ databases">
        <title>Chromosome-scale genome assembly of the rough periwinkle Littorina saxatilis.</title>
        <authorList>
            <person name="De Jode A."/>
            <person name="Faria R."/>
            <person name="Formenti G."/>
            <person name="Sims Y."/>
            <person name="Smith T.P."/>
            <person name="Tracey A."/>
            <person name="Wood J.M.D."/>
            <person name="Zagrodzka Z.B."/>
            <person name="Johannesson K."/>
            <person name="Butlin R.K."/>
            <person name="Leder E.H."/>
        </authorList>
    </citation>
    <scope>NUCLEOTIDE SEQUENCE [LARGE SCALE GENOMIC DNA]</scope>
    <source>
        <strain evidence="3">Snail1</strain>
        <tissue evidence="3">Muscle</tissue>
    </source>
</reference>